<dbReference type="InterPro" id="IPR009100">
    <property type="entry name" value="AcylCoA_DH/oxidase_NM_dom_sf"/>
</dbReference>
<keyword evidence="5" id="KW-0560">Oxidoreductase</keyword>
<reference evidence="8 9" key="1">
    <citation type="submission" date="2019-02" db="EMBL/GenBank/DDBJ databases">
        <title>Ureibacillus thermophilus.</title>
        <authorList>
            <person name="Sunny J.S."/>
            <person name="Natarajan A."/>
            <person name="Saleena L.M."/>
        </authorList>
    </citation>
    <scope>NUCLEOTIDE SEQUENCE [LARGE SCALE GENOMIC DNA]</scope>
    <source>
        <strain evidence="8 9">LM102</strain>
    </source>
</reference>
<protein>
    <submittedName>
        <fullName evidence="8">Acyl-CoA dehydrogenase</fullName>
    </submittedName>
</protein>
<accession>A0A4P6UUA2</accession>
<dbReference type="PANTHER" id="PTHR43884:SF20">
    <property type="entry name" value="ACYL-COA DEHYDROGENASE FADE28"/>
    <property type="match status" value="1"/>
</dbReference>
<feature type="domain" description="Acyl-CoA dehydrogenase/oxidase N-terminal" evidence="7">
    <location>
        <begin position="3"/>
        <end position="79"/>
    </location>
</feature>
<dbReference type="GO" id="GO:0050660">
    <property type="term" value="F:flavin adenine dinucleotide binding"/>
    <property type="evidence" value="ECO:0007669"/>
    <property type="project" value="InterPro"/>
</dbReference>
<dbReference type="PANTHER" id="PTHR43884">
    <property type="entry name" value="ACYL-COA DEHYDROGENASE"/>
    <property type="match status" value="1"/>
</dbReference>
<dbReference type="GO" id="GO:0003995">
    <property type="term" value="F:acyl-CoA dehydrogenase activity"/>
    <property type="evidence" value="ECO:0007669"/>
    <property type="project" value="TreeGrafter"/>
</dbReference>
<evidence type="ECO:0000313" key="9">
    <source>
        <dbReference type="Proteomes" id="UP000291151"/>
    </source>
</evidence>
<dbReference type="InterPro" id="IPR013786">
    <property type="entry name" value="AcylCoA_DH/ox_N"/>
</dbReference>
<dbReference type="Proteomes" id="UP000291151">
    <property type="component" value="Chromosome"/>
</dbReference>
<keyword evidence="3" id="KW-0285">Flavoprotein</keyword>
<dbReference type="KEGG" id="uth:DKZ56_14500"/>
<dbReference type="InterPro" id="IPR009075">
    <property type="entry name" value="AcylCo_DH/oxidase_C"/>
</dbReference>
<sequence length="347" mass="39444">MSEMKEMILDAAGRMLKENISKDVVDLLERDDWARGIWALFEETGMFNVAISEKHGGAGGDLEDLLHIVRLTGKYAAPMPYAESTFANFLLEATNQAIVKNIATYSLKEGFHLQNDLISGSLHNVRWARHADYLVARVDSFQGTQIALIDLQKATIEHSNNLASEPRDTIILDKVKPISIAPLSEEQLFYTLSIETAFKIALMTGAIERIYEITVQYSKKREQFGRPIHRFQLVQQHLAQLAGETAIAITAFHNVCAAIQSKDFLHEIAFARIRIEDAITTITSVAHQIHAAIGMTHEYTLHQYTRRLWSWRDEGRNSPFWSNYIADYLLKHDVDLWAYLTKTIGKK</sequence>
<name>A0A4P6UUA2_9BACL</name>
<dbReference type="Gene3D" id="1.10.540.10">
    <property type="entry name" value="Acyl-CoA dehydrogenase/oxidase, N-terminal domain"/>
    <property type="match status" value="1"/>
</dbReference>
<evidence type="ECO:0000256" key="1">
    <source>
        <dbReference type="ARBA" id="ARBA00001974"/>
    </source>
</evidence>
<dbReference type="Pfam" id="PF00441">
    <property type="entry name" value="Acyl-CoA_dh_1"/>
    <property type="match status" value="1"/>
</dbReference>
<evidence type="ECO:0000256" key="4">
    <source>
        <dbReference type="ARBA" id="ARBA00022827"/>
    </source>
</evidence>
<dbReference type="RefSeq" id="WP_208650611.1">
    <property type="nucleotide sequence ID" value="NZ_CP036528.1"/>
</dbReference>
<dbReference type="AlphaFoldDB" id="A0A4P6UUA2"/>
<keyword evidence="9" id="KW-1185">Reference proteome</keyword>
<keyword evidence="4" id="KW-0274">FAD</keyword>
<comment type="cofactor">
    <cofactor evidence="1">
        <name>FAD</name>
        <dbReference type="ChEBI" id="CHEBI:57692"/>
    </cofactor>
</comment>
<evidence type="ECO:0000259" key="7">
    <source>
        <dbReference type="Pfam" id="PF02771"/>
    </source>
</evidence>
<dbReference type="InterPro" id="IPR037069">
    <property type="entry name" value="AcylCoA_DH/ox_N_sf"/>
</dbReference>
<gene>
    <name evidence="8" type="ORF">DKZ56_14500</name>
</gene>
<dbReference type="SUPFAM" id="SSF56645">
    <property type="entry name" value="Acyl-CoA dehydrogenase NM domain-like"/>
    <property type="match status" value="1"/>
</dbReference>
<evidence type="ECO:0000256" key="5">
    <source>
        <dbReference type="ARBA" id="ARBA00023002"/>
    </source>
</evidence>
<dbReference type="Pfam" id="PF02771">
    <property type="entry name" value="Acyl-CoA_dh_N"/>
    <property type="match status" value="1"/>
</dbReference>
<comment type="similarity">
    <text evidence="2">Belongs to the acyl-CoA dehydrogenase family.</text>
</comment>
<dbReference type="SUPFAM" id="SSF47203">
    <property type="entry name" value="Acyl-CoA dehydrogenase C-terminal domain-like"/>
    <property type="match status" value="1"/>
</dbReference>
<dbReference type="InterPro" id="IPR036250">
    <property type="entry name" value="AcylCo_DH-like_C"/>
</dbReference>
<dbReference type="EMBL" id="CP036528">
    <property type="protein sequence ID" value="QBK26939.1"/>
    <property type="molecule type" value="Genomic_DNA"/>
</dbReference>
<evidence type="ECO:0000256" key="2">
    <source>
        <dbReference type="ARBA" id="ARBA00009347"/>
    </source>
</evidence>
<proteinExistence type="inferred from homology"/>
<evidence type="ECO:0000313" key="8">
    <source>
        <dbReference type="EMBL" id="QBK26939.1"/>
    </source>
</evidence>
<feature type="domain" description="Acyl-CoA dehydrogenase/oxidase C-terminal" evidence="6">
    <location>
        <begin position="200"/>
        <end position="307"/>
    </location>
</feature>
<evidence type="ECO:0000259" key="6">
    <source>
        <dbReference type="Pfam" id="PF00441"/>
    </source>
</evidence>
<organism evidence="8 9">
    <name type="scientific">Ureibacillus thermophilus</name>
    <dbReference type="NCBI Taxonomy" id="367743"/>
    <lineage>
        <taxon>Bacteria</taxon>
        <taxon>Bacillati</taxon>
        <taxon>Bacillota</taxon>
        <taxon>Bacilli</taxon>
        <taxon>Bacillales</taxon>
        <taxon>Caryophanaceae</taxon>
        <taxon>Ureibacillus</taxon>
    </lineage>
</organism>
<dbReference type="Gene3D" id="1.20.140.10">
    <property type="entry name" value="Butyryl-CoA Dehydrogenase, subunit A, domain 3"/>
    <property type="match status" value="1"/>
</dbReference>
<evidence type="ECO:0000256" key="3">
    <source>
        <dbReference type="ARBA" id="ARBA00022630"/>
    </source>
</evidence>